<dbReference type="InterPro" id="IPR036937">
    <property type="entry name" value="Adhesion_dom_fimbrial_sf"/>
</dbReference>
<dbReference type="InterPro" id="IPR008966">
    <property type="entry name" value="Adhesion_dom_sf"/>
</dbReference>
<evidence type="ECO:0000313" key="6">
    <source>
        <dbReference type="EMBL" id="QKZ04679.1"/>
    </source>
</evidence>
<evidence type="ECO:0000256" key="4">
    <source>
        <dbReference type="ARBA" id="ARBA00023263"/>
    </source>
</evidence>
<protein>
    <submittedName>
        <fullName evidence="6">Type 1 fimbrial protein</fullName>
    </submittedName>
</protein>
<evidence type="ECO:0000256" key="3">
    <source>
        <dbReference type="ARBA" id="ARBA00022729"/>
    </source>
</evidence>
<gene>
    <name evidence="6" type="ORF">HWQ56_13145</name>
</gene>
<feature type="signal peptide" evidence="5">
    <location>
        <begin position="1"/>
        <end position="23"/>
    </location>
</feature>
<keyword evidence="7" id="KW-1185">Reference proteome</keyword>
<keyword evidence="3 5" id="KW-0732">Signal</keyword>
<feature type="chain" id="PRO_5028976892" evidence="5">
    <location>
        <begin position="24"/>
        <end position="178"/>
    </location>
</feature>
<evidence type="ECO:0000256" key="1">
    <source>
        <dbReference type="ARBA" id="ARBA00004561"/>
    </source>
</evidence>
<proteinExistence type="inferred from homology"/>
<reference evidence="6 7" key="1">
    <citation type="submission" date="2020-06" db="EMBL/GenBank/DDBJ databases">
        <title>Pseudomonas eucalypticola sp. nov., an endophyte of Eucalyptus dunnii leaves with biocontrol ability of eucalyptus leaf blight.</title>
        <authorList>
            <person name="Liu Y."/>
            <person name="Song Z."/>
            <person name="Zeng H."/>
            <person name="Lu M."/>
            <person name="Wang X."/>
            <person name="Lian X."/>
            <person name="Zhang Q."/>
        </authorList>
    </citation>
    <scope>NUCLEOTIDE SEQUENCE [LARGE SCALE GENOMIC DNA]</scope>
    <source>
        <strain evidence="6 7">NP-1</strain>
    </source>
</reference>
<name>A0A7D5D6M3_9PSED</name>
<dbReference type="KEGG" id="pez:HWQ56_13145"/>
<dbReference type="InterPro" id="IPR050263">
    <property type="entry name" value="Bact_Fimbrial_Adh_Pro"/>
</dbReference>
<dbReference type="Gene3D" id="2.60.40.1090">
    <property type="entry name" value="Fimbrial-type adhesion domain"/>
    <property type="match status" value="1"/>
</dbReference>
<dbReference type="Pfam" id="PF16970">
    <property type="entry name" value="FimA"/>
    <property type="match status" value="1"/>
</dbReference>
<accession>A0A7D5D6M3</accession>
<comment type="subcellular location">
    <subcellularLocation>
        <location evidence="1">Fimbrium</location>
    </subcellularLocation>
</comment>
<evidence type="ECO:0000313" key="7">
    <source>
        <dbReference type="Proteomes" id="UP000509568"/>
    </source>
</evidence>
<evidence type="ECO:0000256" key="5">
    <source>
        <dbReference type="SAM" id="SignalP"/>
    </source>
</evidence>
<dbReference type="SUPFAM" id="SSF49401">
    <property type="entry name" value="Bacterial adhesins"/>
    <property type="match status" value="1"/>
</dbReference>
<dbReference type="EMBL" id="CP056030">
    <property type="protein sequence ID" value="QKZ04679.1"/>
    <property type="molecule type" value="Genomic_DNA"/>
</dbReference>
<dbReference type="RefSeq" id="WP_158157729.1">
    <property type="nucleotide sequence ID" value="NZ_CP056030.1"/>
</dbReference>
<dbReference type="InterPro" id="IPR039458">
    <property type="entry name" value="FimA-like"/>
</dbReference>
<dbReference type="AlphaFoldDB" id="A0A7D5D6M3"/>
<dbReference type="Proteomes" id="UP000509568">
    <property type="component" value="Chromosome"/>
</dbReference>
<keyword evidence="4" id="KW-0281">Fimbrium</keyword>
<dbReference type="PANTHER" id="PTHR33420:SF3">
    <property type="entry name" value="FIMBRIAL SUBUNIT ELFA"/>
    <property type="match status" value="1"/>
</dbReference>
<organism evidence="6 7">
    <name type="scientific">Pseudomonas eucalypticola</name>
    <dbReference type="NCBI Taxonomy" id="2599595"/>
    <lineage>
        <taxon>Bacteria</taxon>
        <taxon>Pseudomonadati</taxon>
        <taxon>Pseudomonadota</taxon>
        <taxon>Gammaproteobacteria</taxon>
        <taxon>Pseudomonadales</taxon>
        <taxon>Pseudomonadaceae</taxon>
        <taxon>Pseudomonas</taxon>
    </lineage>
</organism>
<dbReference type="GO" id="GO:0009289">
    <property type="term" value="C:pilus"/>
    <property type="evidence" value="ECO:0007669"/>
    <property type="project" value="UniProtKB-SubCell"/>
</dbReference>
<comment type="similarity">
    <text evidence="2">Belongs to the fimbrial protein family.</text>
</comment>
<evidence type="ECO:0000256" key="2">
    <source>
        <dbReference type="ARBA" id="ARBA00006671"/>
    </source>
</evidence>
<dbReference type="PANTHER" id="PTHR33420">
    <property type="entry name" value="FIMBRIAL SUBUNIT ELFA-RELATED"/>
    <property type="match status" value="1"/>
</dbReference>
<dbReference type="GO" id="GO:0043709">
    <property type="term" value="P:cell adhesion involved in single-species biofilm formation"/>
    <property type="evidence" value="ECO:0007669"/>
    <property type="project" value="TreeGrafter"/>
</dbReference>
<sequence>MNTQRVTLIAGLCAVLVLPTAMAADGQIDFVGEIKGNTCEINGGNPDFQVDLPSVTLTALSAPGQGAGRTPFDIRLSNCTPDTGRVMTYFEPGPTVNPLTGRLRNDGGANQATEVEVGLLNASHQAMDVSKGAGDQNSQIVELVAGNARLDYFAEYVAVGAVTPGKVQTRILYSIVHP</sequence>